<accession>A0A2P9AFL9</accession>
<dbReference type="EMBL" id="FUIG01000013">
    <property type="protein sequence ID" value="SJM29929.1"/>
    <property type="molecule type" value="Genomic_DNA"/>
</dbReference>
<sequence length="86" mass="10216">MRPLDKYAASSKYNYIDRLDKFFYIRAYLKTPIHFIGALLRINYWIMPLIFYTLGKKIGHDIVTEILIAVKAKYPDPENRRHAVLL</sequence>
<evidence type="ECO:0000313" key="3">
    <source>
        <dbReference type="Proteomes" id="UP000245698"/>
    </source>
</evidence>
<evidence type="ECO:0000313" key="2">
    <source>
        <dbReference type="EMBL" id="SJM29929.1"/>
    </source>
</evidence>
<dbReference type="AlphaFoldDB" id="A0A2P9AFL9"/>
<gene>
    <name evidence="2" type="ORF">BQ8482_111859</name>
</gene>
<reference evidence="3" key="1">
    <citation type="submission" date="2016-12" db="EMBL/GenBank/DDBJ databases">
        <authorList>
            <person name="Brunel B."/>
        </authorList>
    </citation>
    <scope>NUCLEOTIDE SEQUENCE [LARGE SCALE GENOMIC DNA]</scope>
</reference>
<evidence type="ECO:0000256" key="1">
    <source>
        <dbReference type="SAM" id="Phobius"/>
    </source>
</evidence>
<keyword evidence="1" id="KW-0812">Transmembrane</keyword>
<organism evidence="2 3">
    <name type="scientific">Mesorhizobium delmotii</name>
    <dbReference type="NCBI Taxonomy" id="1631247"/>
    <lineage>
        <taxon>Bacteria</taxon>
        <taxon>Pseudomonadati</taxon>
        <taxon>Pseudomonadota</taxon>
        <taxon>Alphaproteobacteria</taxon>
        <taxon>Hyphomicrobiales</taxon>
        <taxon>Phyllobacteriaceae</taxon>
        <taxon>Mesorhizobium</taxon>
    </lineage>
</organism>
<keyword evidence="3" id="KW-1185">Reference proteome</keyword>
<keyword evidence="1" id="KW-0472">Membrane</keyword>
<keyword evidence="1" id="KW-1133">Transmembrane helix</keyword>
<dbReference type="Proteomes" id="UP000245698">
    <property type="component" value="Unassembled WGS sequence"/>
</dbReference>
<name>A0A2P9AFL9_9HYPH</name>
<proteinExistence type="predicted"/>
<protein>
    <submittedName>
        <fullName evidence="2">Uncharacterized protein</fullName>
    </submittedName>
</protein>
<feature type="transmembrane region" description="Helical" evidence="1">
    <location>
        <begin position="33"/>
        <end position="54"/>
    </location>
</feature>